<dbReference type="Gene3D" id="1.10.10.2830">
    <property type="match status" value="1"/>
</dbReference>
<keyword evidence="6" id="KW-1185">Reference proteome</keyword>
<evidence type="ECO:0000256" key="1">
    <source>
        <dbReference type="ARBA" id="ARBA00006295"/>
    </source>
</evidence>
<accession>Q1J3K6</accession>
<gene>
    <name evidence="5" type="ordered locus">Dgeo_2494</name>
</gene>
<evidence type="ECO:0000313" key="6">
    <source>
        <dbReference type="Proteomes" id="UP000002431"/>
    </source>
</evidence>
<dbReference type="eggNOG" id="COG1475">
    <property type="taxonomic scope" value="Bacteria"/>
</dbReference>
<dbReference type="SUPFAM" id="SSF109709">
    <property type="entry name" value="KorB DNA-binding domain-like"/>
    <property type="match status" value="1"/>
</dbReference>
<dbReference type="KEGG" id="dge:Dgeo_2494"/>
<evidence type="ECO:0000256" key="2">
    <source>
        <dbReference type="ARBA" id="ARBA00023125"/>
    </source>
</evidence>
<dbReference type="NCBIfam" id="TIGR00180">
    <property type="entry name" value="parB_part"/>
    <property type="match status" value="1"/>
</dbReference>
<dbReference type="PANTHER" id="PTHR33375">
    <property type="entry name" value="CHROMOSOME-PARTITIONING PROTEIN PARB-RELATED"/>
    <property type="match status" value="1"/>
</dbReference>
<protein>
    <submittedName>
        <fullName evidence="5">ParB-like partition protein</fullName>
    </submittedName>
</protein>
<dbReference type="PANTHER" id="PTHR33375:SF7">
    <property type="entry name" value="CHROMOSOME 2-PARTITIONING PROTEIN PARB-RELATED"/>
    <property type="match status" value="1"/>
</dbReference>
<reference evidence="5" key="1">
    <citation type="submission" date="2006-04" db="EMBL/GenBank/DDBJ databases">
        <title>Complete sequence of plasmid1 pDGEO01 of Deinococcus geothermalis DSM 11300.</title>
        <authorList>
            <consortium name="US DOE Joint Genome Institute"/>
            <person name="Copeland A."/>
            <person name="Lucas S."/>
            <person name="Lapidus A."/>
            <person name="Barry K."/>
            <person name="Detter J.C."/>
            <person name="Glavina del Rio T."/>
            <person name="Hammon N."/>
            <person name="Israni S."/>
            <person name="Dalin E."/>
            <person name="Tice H."/>
            <person name="Pitluck S."/>
            <person name="Brettin T."/>
            <person name="Bruce D."/>
            <person name="Han C."/>
            <person name="Tapia R."/>
            <person name="Saunders E."/>
            <person name="Gilna P."/>
            <person name="Schmutz J."/>
            <person name="Larimer F."/>
            <person name="Land M."/>
            <person name="Hauser L."/>
            <person name="Kyrpides N."/>
            <person name="Kim E."/>
            <person name="Daly M.J."/>
            <person name="Fredrickson J.K."/>
            <person name="Makarova K.S."/>
            <person name="Gaidamakova E.K."/>
            <person name="Zhai M."/>
            <person name="Richardson P."/>
        </authorList>
    </citation>
    <scope>NUCLEOTIDE SEQUENCE</scope>
    <source>
        <strain evidence="5">DSM 11300</strain>
        <plasmid evidence="5">pDGEO01</plasmid>
    </source>
</reference>
<dbReference type="GO" id="GO:0007059">
    <property type="term" value="P:chromosome segregation"/>
    <property type="evidence" value="ECO:0007669"/>
    <property type="project" value="TreeGrafter"/>
</dbReference>
<feature type="coiled-coil region" evidence="3">
    <location>
        <begin position="102"/>
        <end position="129"/>
    </location>
</feature>
<geneLocation type="plasmid" evidence="5 6">
    <name>pDGEO01</name>
</geneLocation>
<dbReference type="InterPro" id="IPR050336">
    <property type="entry name" value="Chromosome_partition/occlusion"/>
</dbReference>
<evidence type="ECO:0000259" key="4">
    <source>
        <dbReference type="SMART" id="SM00470"/>
    </source>
</evidence>
<keyword evidence="5" id="KW-0614">Plasmid</keyword>
<dbReference type="EMBL" id="CP000358">
    <property type="protein sequence ID" value="ABF43928.1"/>
    <property type="molecule type" value="Genomic_DNA"/>
</dbReference>
<dbReference type="InterPro" id="IPR004437">
    <property type="entry name" value="ParB/RepB/Spo0J"/>
</dbReference>
<sequence length="291" mass="32158">MTRKVRPAIGARLSGLVEGVEALAQPAVTRVAVQALQPSTFQPRVHFAPEALEELARSIREQGVLQPLLVRPLGQERYEIVAGERRWRAAQLAGLTEVPVLLRHLTDEQAQLAAAVENLQRENLNVIEEVQARLQVAASALGVPPEEAVARLFALDRRPQADPEAVARLDALFGALGRETWRSFVKNRAAVLNLPEDVQEAVRAGLDYRKALVVGRVADANERAELLKAAAEGATVQALRERVARRQDAADPLRDVLRRLANRRTLATLDADRRRKVERLLRQIGELLDSA</sequence>
<comment type="similarity">
    <text evidence="1">Belongs to the ParB family.</text>
</comment>
<dbReference type="FunFam" id="3.90.1530.30:FF:000001">
    <property type="entry name" value="Chromosome partitioning protein ParB"/>
    <property type="match status" value="1"/>
</dbReference>
<dbReference type="HOGENOM" id="CLU_023853_4_0_0"/>
<evidence type="ECO:0000313" key="5">
    <source>
        <dbReference type="EMBL" id="ABF43928.1"/>
    </source>
</evidence>
<dbReference type="SMART" id="SM00470">
    <property type="entry name" value="ParB"/>
    <property type="match status" value="1"/>
</dbReference>
<dbReference type="InterPro" id="IPR003115">
    <property type="entry name" value="ParB_N"/>
</dbReference>
<dbReference type="Proteomes" id="UP000002431">
    <property type="component" value="Plasmid pDGEO01"/>
</dbReference>
<dbReference type="GO" id="GO:0005694">
    <property type="term" value="C:chromosome"/>
    <property type="evidence" value="ECO:0007669"/>
    <property type="project" value="TreeGrafter"/>
</dbReference>
<proteinExistence type="inferred from homology"/>
<dbReference type="GO" id="GO:0003677">
    <property type="term" value="F:DNA binding"/>
    <property type="evidence" value="ECO:0007669"/>
    <property type="project" value="UniProtKB-KW"/>
</dbReference>
<dbReference type="RefSeq" id="WP_011526067.1">
    <property type="nucleotide sequence ID" value="NC_008010.2"/>
</dbReference>
<dbReference type="AlphaFoldDB" id="Q1J3K6"/>
<dbReference type="Pfam" id="PF02195">
    <property type="entry name" value="ParB_N"/>
    <property type="match status" value="1"/>
</dbReference>
<organism evidence="5 6">
    <name type="scientific">Deinococcus geothermalis (strain DSM 11300 / CIP 105573 / AG-3a)</name>
    <dbReference type="NCBI Taxonomy" id="319795"/>
    <lineage>
        <taxon>Bacteria</taxon>
        <taxon>Thermotogati</taxon>
        <taxon>Deinococcota</taxon>
        <taxon>Deinococci</taxon>
        <taxon>Deinococcales</taxon>
        <taxon>Deinococcaceae</taxon>
        <taxon>Deinococcus</taxon>
    </lineage>
</organism>
<dbReference type="SUPFAM" id="SSF110849">
    <property type="entry name" value="ParB/Sulfiredoxin"/>
    <property type="match status" value="1"/>
</dbReference>
<dbReference type="CDD" id="cd16393">
    <property type="entry name" value="SPO0J_N"/>
    <property type="match status" value="1"/>
</dbReference>
<name>Q1J3K6_DEIGD</name>
<evidence type="ECO:0000256" key="3">
    <source>
        <dbReference type="SAM" id="Coils"/>
    </source>
</evidence>
<feature type="domain" description="ParB-like N-terminal" evidence="4">
    <location>
        <begin position="29"/>
        <end position="119"/>
    </location>
</feature>
<keyword evidence="2" id="KW-0238">DNA-binding</keyword>
<dbReference type="InterPro" id="IPR036086">
    <property type="entry name" value="ParB/Sulfiredoxin_sf"/>
</dbReference>
<dbReference type="Gene3D" id="3.90.1530.30">
    <property type="match status" value="1"/>
</dbReference>
<keyword evidence="3" id="KW-0175">Coiled coil</keyword>